<feature type="coiled-coil region" evidence="1">
    <location>
        <begin position="227"/>
        <end position="254"/>
    </location>
</feature>
<dbReference type="RefSeq" id="XP_040764575.1">
    <property type="nucleotide sequence ID" value="XM_040912530.1"/>
</dbReference>
<dbReference type="GeneID" id="63829558"/>
<sequence length="341" mass="36733">MAEGTSAPVINNKPISRRQPTSASPTIPWDAWDTWKRVRTSSPEPQPHGWTLRERQSTEGRAMPTLGLLTPVPSHRSEADGTTENNEDSSYATAAESLGEGKGKARAREGDSPNIAAAPCDTGGGRAHESHPSTHADLVGPPLGGADPASFDPEVSVESLMEEETEWEEEQSGSEASFYLLDVPDVASLNGLATETFSFANSSFKGSTSLYLPPGVRQLVEGMRGTLKLERKARRRAEKRLAEEVERRITAERNATQLAHQNRFLESETRIWASATADTFASQIVDRLTILHELDPGIASQADQGPPADEAGISERSLSALLAGPGTHADMVLDSIEEMLA</sequence>
<evidence type="ECO:0000313" key="4">
    <source>
        <dbReference type="Proteomes" id="UP000076871"/>
    </source>
</evidence>
<dbReference type="InParanoid" id="A0A165EDZ8"/>
<dbReference type="OrthoDB" id="2804662at2759"/>
<name>A0A165EDZ8_9APHY</name>
<dbReference type="Proteomes" id="UP000076871">
    <property type="component" value="Unassembled WGS sequence"/>
</dbReference>
<feature type="region of interest" description="Disordered" evidence="2">
    <location>
        <begin position="1"/>
        <end position="156"/>
    </location>
</feature>
<keyword evidence="1" id="KW-0175">Coiled coil</keyword>
<evidence type="ECO:0000256" key="2">
    <source>
        <dbReference type="SAM" id="MobiDB-lite"/>
    </source>
</evidence>
<dbReference type="AlphaFoldDB" id="A0A165EDZ8"/>
<protein>
    <submittedName>
        <fullName evidence="3">Uncharacterized protein</fullName>
    </submittedName>
</protein>
<accession>A0A165EDZ8</accession>
<evidence type="ECO:0000256" key="1">
    <source>
        <dbReference type="SAM" id="Coils"/>
    </source>
</evidence>
<feature type="compositionally biased region" description="Polar residues" evidence="2">
    <location>
        <begin position="80"/>
        <end position="92"/>
    </location>
</feature>
<evidence type="ECO:0000313" key="3">
    <source>
        <dbReference type="EMBL" id="KZT06835.1"/>
    </source>
</evidence>
<organism evidence="3 4">
    <name type="scientific">Laetiporus sulphureus 93-53</name>
    <dbReference type="NCBI Taxonomy" id="1314785"/>
    <lineage>
        <taxon>Eukaryota</taxon>
        <taxon>Fungi</taxon>
        <taxon>Dikarya</taxon>
        <taxon>Basidiomycota</taxon>
        <taxon>Agaricomycotina</taxon>
        <taxon>Agaricomycetes</taxon>
        <taxon>Polyporales</taxon>
        <taxon>Laetiporus</taxon>
    </lineage>
</organism>
<feature type="compositionally biased region" description="Basic and acidic residues" evidence="2">
    <location>
        <begin position="99"/>
        <end position="111"/>
    </location>
</feature>
<dbReference type="EMBL" id="KV427622">
    <property type="protein sequence ID" value="KZT06835.1"/>
    <property type="molecule type" value="Genomic_DNA"/>
</dbReference>
<gene>
    <name evidence="3" type="ORF">LAESUDRAFT_759010</name>
</gene>
<proteinExistence type="predicted"/>
<reference evidence="3 4" key="1">
    <citation type="journal article" date="2016" name="Mol. Biol. Evol.">
        <title>Comparative Genomics of Early-Diverging Mushroom-Forming Fungi Provides Insights into the Origins of Lignocellulose Decay Capabilities.</title>
        <authorList>
            <person name="Nagy L.G."/>
            <person name="Riley R."/>
            <person name="Tritt A."/>
            <person name="Adam C."/>
            <person name="Daum C."/>
            <person name="Floudas D."/>
            <person name="Sun H."/>
            <person name="Yadav J.S."/>
            <person name="Pangilinan J."/>
            <person name="Larsson K.H."/>
            <person name="Matsuura K."/>
            <person name="Barry K."/>
            <person name="Labutti K."/>
            <person name="Kuo R."/>
            <person name="Ohm R.A."/>
            <person name="Bhattacharya S.S."/>
            <person name="Shirouzu T."/>
            <person name="Yoshinaga Y."/>
            <person name="Martin F.M."/>
            <person name="Grigoriev I.V."/>
            <person name="Hibbett D.S."/>
        </authorList>
    </citation>
    <scope>NUCLEOTIDE SEQUENCE [LARGE SCALE GENOMIC DNA]</scope>
    <source>
        <strain evidence="3 4">93-53</strain>
    </source>
</reference>
<keyword evidence="4" id="KW-1185">Reference proteome</keyword>